<evidence type="ECO:0000313" key="3">
    <source>
        <dbReference type="Proteomes" id="UP000662939"/>
    </source>
</evidence>
<dbReference type="EMBL" id="CP070496">
    <property type="protein sequence ID" value="QSB03887.1"/>
    <property type="molecule type" value="Genomic_DNA"/>
</dbReference>
<dbReference type="AlphaFoldDB" id="A0A895XG88"/>
<proteinExistence type="predicted"/>
<evidence type="ECO:0000313" key="2">
    <source>
        <dbReference type="EMBL" id="QSB03887.1"/>
    </source>
</evidence>
<gene>
    <name evidence="2" type="ORF">JQS30_08600</name>
</gene>
<keyword evidence="1" id="KW-0812">Transmembrane</keyword>
<keyword evidence="1" id="KW-1133">Transmembrane helix</keyword>
<sequence length="175" mass="19048">MSSRAQSPSNRIRSELASDYRRIVRLKTASVAVIVAAVLVMTGVVVVAGDLRTDPTLRAVDEITVPDWVSGIVNESVEGSRWCVESCRRRTRTWDSYGSVQATAEAFGSSLTELSWEERPQRSCPGAVGASCWVRDDLFALLWVLPQQACDDSEDACVRAVILVASNVAGSRLSE</sequence>
<dbReference type="Proteomes" id="UP000662939">
    <property type="component" value="Chromosome"/>
</dbReference>
<keyword evidence="1" id="KW-0472">Membrane</keyword>
<keyword evidence="3" id="KW-1185">Reference proteome</keyword>
<dbReference type="RefSeq" id="WP_213169885.1">
    <property type="nucleotide sequence ID" value="NZ_CP070496.1"/>
</dbReference>
<organism evidence="2 3">
    <name type="scientific">Natronoglycomyces albus</name>
    <dbReference type="NCBI Taxonomy" id="2811108"/>
    <lineage>
        <taxon>Bacteria</taxon>
        <taxon>Bacillati</taxon>
        <taxon>Actinomycetota</taxon>
        <taxon>Actinomycetes</taxon>
        <taxon>Glycomycetales</taxon>
        <taxon>Glycomycetaceae</taxon>
        <taxon>Natronoglycomyces</taxon>
    </lineage>
</organism>
<name>A0A895XG88_9ACTN</name>
<protein>
    <submittedName>
        <fullName evidence="2">Uncharacterized protein</fullName>
    </submittedName>
</protein>
<reference evidence="2" key="1">
    <citation type="submission" date="2021-02" db="EMBL/GenBank/DDBJ databases">
        <title>Natronoglycomyces albus gen. nov., sp. nov, a haloalkaliphilic actinobacterium from a soda solonchak soil.</title>
        <authorList>
            <person name="Sorokin D.Y."/>
            <person name="Khijniak T.V."/>
            <person name="Zakharycheva A.P."/>
            <person name="Boueva O.V."/>
            <person name="Ariskina E.V."/>
            <person name="Hahnke R.L."/>
            <person name="Bunk B."/>
            <person name="Sproer C."/>
            <person name="Schumann P."/>
            <person name="Evtushenko L.I."/>
            <person name="Kublanov I.V."/>
        </authorList>
    </citation>
    <scope>NUCLEOTIDE SEQUENCE</scope>
    <source>
        <strain evidence="2">DSM 106290</strain>
    </source>
</reference>
<dbReference type="KEGG" id="nav:JQS30_08600"/>
<evidence type="ECO:0000256" key="1">
    <source>
        <dbReference type="SAM" id="Phobius"/>
    </source>
</evidence>
<feature type="transmembrane region" description="Helical" evidence="1">
    <location>
        <begin position="29"/>
        <end position="49"/>
    </location>
</feature>
<accession>A0A895XG88</accession>